<gene>
    <name evidence="1" type="ORF">SAMN05661077_2765</name>
</gene>
<evidence type="ECO:0000313" key="2">
    <source>
        <dbReference type="Proteomes" id="UP000183104"/>
    </source>
</evidence>
<dbReference type="RefSeq" id="WP_054965471.1">
    <property type="nucleotide sequence ID" value="NZ_FMUN01000009.1"/>
</dbReference>
<sequence>MSQPTNPSHELNMLVTIYVQGLPVAMCVAERASREALRICLSAWTLYPHAIDEVELTRETAEGLERHRLPVRVDRVVDNRAQAVFQDASPRALQALDALLEERAMGTRAAAPQADTA</sequence>
<reference evidence="2" key="1">
    <citation type="submission" date="2016-10" db="EMBL/GenBank/DDBJ databases">
        <authorList>
            <person name="Varghese N."/>
        </authorList>
    </citation>
    <scope>NUCLEOTIDE SEQUENCE [LARGE SCALE GENOMIC DNA]</scope>
    <source>
        <strain evidence="2">HL 19</strain>
    </source>
</reference>
<dbReference type="EMBL" id="FMUN01000009">
    <property type="protein sequence ID" value="SCY63494.1"/>
    <property type="molecule type" value="Genomic_DNA"/>
</dbReference>
<keyword evidence="2" id="KW-1185">Reference proteome</keyword>
<organism evidence="1 2">
    <name type="scientific">Thiohalorhabdus denitrificans</name>
    <dbReference type="NCBI Taxonomy" id="381306"/>
    <lineage>
        <taxon>Bacteria</taxon>
        <taxon>Pseudomonadati</taxon>
        <taxon>Pseudomonadota</taxon>
        <taxon>Gammaproteobacteria</taxon>
        <taxon>Thiohalorhabdales</taxon>
        <taxon>Thiohalorhabdaceae</taxon>
        <taxon>Thiohalorhabdus</taxon>
    </lineage>
</organism>
<dbReference type="Proteomes" id="UP000183104">
    <property type="component" value="Unassembled WGS sequence"/>
</dbReference>
<name>A0A0P9CEA5_9GAMM</name>
<protein>
    <submittedName>
        <fullName evidence="1">Uncharacterized protein</fullName>
    </submittedName>
</protein>
<accession>A0A0P9CEA5</accession>
<evidence type="ECO:0000313" key="1">
    <source>
        <dbReference type="EMBL" id="SCY63494.1"/>
    </source>
</evidence>
<proteinExistence type="predicted"/>
<dbReference type="AlphaFoldDB" id="A0A0P9CEA5"/>